<dbReference type="InterPro" id="IPR020843">
    <property type="entry name" value="ER"/>
</dbReference>
<dbReference type="PANTHER" id="PTHR11695">
    <property type="entry name" value="ALCOHOL DEHYDROGENASE RELATED"/>
    <property type="match status" value="1"/>
</dbReference>
<organism evidence="3 4">
    <name type="scientific">Kutzneria buriramensis</name>
    <dbReference type="NCBI Taxonomy" id="1045776"/>
    <lineage>
        <taxon>Bacteria</taxon>
        <taxon>Bacillati</taxon>
        <taxon>Actinomycetota</taxon>
        <taxon>Actinomycetes</taxon>
        <taxon>Pseudonocardiales</taxon>
        <taxon>Pseudonocardiaceae</taxon>
        <taxon>Kutzneria</taxon>
    </lineage>
</organism>
<protein>
    <submittedName>
        <fullName evidence="3">NADPH:quinone reductase-like Zn-dependent oxidoreductase</fullName>
    </submittedName>
</protein>
<dbReference type="CDD" id="cd05289">
    <property type="entry name" value="MDR_like_2"/>
    <property type="match status" value="1"/>
</dbReference>
<evidence type="ECO:0000259" key="2">
    <source>
        <dbReference type="SMART" id="SM00829"/>
    </source>
</evidence>
<name>A0A3E0HIP9_9PSEU</name>
<dbReference type="InterPro" id="IPR036291">
    <property type="entry name" value="NAD(P)-bd_dom_sf"/>
</dbReference>
<dbReference type="SMART" id="SM00829">
    <property type="entry name" value="PKS_ER"/>
    <property type="match status" value="1"/>
</dbReference>
<dbReference type="InterPro" id="IPR013154">
    <property type="entry name" value="ADH-like_N"/>
</dbReference>
<dbReference type="Proteomes" id="UP000256269">
    <property type="component" value="Unassembled WGS sequence"/>
</dbReference>
<dbReference type="EMBL" id="QUNO01000007">
    <property type="protein sequence ID" value="REH46323.1"/>
    <property type="molecule type" value="Genomic_DNA"/>
</dbReference>
<comment type="caution">
    <text evidence="3">The sequence shown here is derived from an EMBL/GenBank/DDBJ whole genome shotgun (WGS) entry which is preliminary data.</text>
</comment>
<evidence type="ECO:0000313" key="4">
    <source>
        <dbReference type="Proteomes" id="UP000256269"/>
    </source>
</evidence>
<dbReference type="RefSeq" id="WP_246015438.1">
    <property type="nucleotide sequence ID" value="NZ_CP144375.1"/>
</dbReference>
<keyword evidence="4" id="KW-1185">Reference proteome</keyword>
<dbReference type="Pfam" id="PF08240">
    <property type="entry name" value="ADH_N"/>
    <property type="match status" value="1"/>
</dbReference>
<proteinExistence type="predicted"/>
<reference evidence="3 4" key="1">
    <citation type="submission" date="2018-08" db="EMBL/GenBank/DDBJ databases">
        <title>Genomic Encyclopedia of Archaeal and Bacterial Type Strains, Phase II (KMG-II): from individual species to whole genera.</title>
        <authorList>
            <person name="Goeker M."/>
        </authorList>
    </citation>
    <scope>NUCLEOTIDE SEQUENCE [LARGE SCALE GENOMIC DNA]</scope>
    <source>
        <strain evidence="3 4">DSM 45791</strain>
    </source>
</reference>
<dbReference type="Gene3D" id="3.40.50.720">
    <property type="entry name" value="NAD(P)-binding Rossmann-like Domain"/>
    <property type="match status" value="1"/>
</dbReference>
<accession>A0A3E0HIP9</accession>
<dbReference type="Pfam" id="PF13602">
    <property type="entry name" value="ADH_zinc_N_2"/>
    <property type="match status" value="1"/>
</dbReference>
<sequence>MTDTMQTISQDRLGGPEVLTPATAPVPTPGVSQILVRVHAAGVNPIDATNRKTGMFLGEPPFTLGWDVSGTVAGVGLGVSVHQVGDEVFGMLPFPSGHGAYAEYVVVPARLFVPKPDALTHIEAASLPLAGLTAWQALAETAHVTAGSRVLVNGAAGGVGHLAVQIAKALGAHVTAVVSAPNVDFARALGADDVIDRATTDYTKTVRNLDVVLDTTGGDPLPAFDSLKVGGVFVTLAPPVLGPARAEAERRRIRSATLLVEADRVGMNALVDLVAGKQLTPVVGATFPLAEAGAAQSTQPARGKTVLVVS</sequence>
<evidence type="ECO:0000313" key="3">
    <source>
        <dbReference type="EMBL" id="REH46323.1"/>
    </source>
</evidence>
<dbReference type="InterPro" id="IPR050700">
    <property type="entry name" value="YIM1/Zinc_Alcohol_DH_Fams"/>
</dbReference>
<dbReference type="Gene3D" id="3.90.180.10">
    <property type="entry name" value="Medium-chain alcohol dehydrogenases, catalytic domain"/>
    <property type="match status" value="1"/>
</dbReference>
<gene>
    <name evidence="3" type="ORF">BCF44_107456</name>
</gene>
<feature type="region of interest" description="Disordered" evidence="1">
    <location>
        <begin position="1"/>
        <end position="24"/>
    </location>
</feature>
<feature type="compositionally biased region" description="Polar residues" evidence="1">
    <location>
        <begin position="1"/>
        <end position="10"/>
    </location>
</feature>
<dbReference type="AlphaFoldDB" id="A0A3E0HIP9"/>
<dbReference type="SUPFAM" id="SSF50129">
    <property type="entry name" value="GroES-like"/>
    <property type="match status" value="1"/>
</dbReference>
<dbReference type="GO" id="GO:0016491">
    <property type="term" value="F:oxidoreductase activity"/>
    <property type="evidence" value="ECO:0007669"/>
    <property type="project" value="InterPro"/>
</dbReference>
<feature type="domain" description="Enoyl reductase (ER)" evidence="2">
    <location>
        <begin position="14"/>
        <end position="307"/>
    </location>
</feature>
<dbReference type="InterPro" id="IPR011032">
    <property type="entry name" value="GroES-like_sf"/>
</dbReference>
<dbReference type="PANTHER" id="PTHR11695:SF294">
    <property type="entry name" value="RETICULON-4-INTERACTING PROTEIN 1, MITOCHONDRIAL"/>
    <property type="match status" value="1"/>
</dbReference>
<evidence type="ECO:0000256" key="1">
    <source>
        <dbReference type="SAM" id="MobiDB-lite"/>
    </source>
</evidence>
<dbReference type="SUPFAM" id="SSF51735">
    <property type="entry name" value="NAD(P)-binding Rossmann-fold domains"/>
    <property type="match status" value="1"/>
</dbReference>